<keyword evidence="1" id="KW-0862">Zinc</keyword>
<dbReference type="PROSITE" id="PS50157">
    <property type="entry name" value="ZINC_FINGER_C2H2_2"/>
    <property type="match status" value="1"/>
</dbReference>
<sequence>MPSVLEMCDLAGHITFHCDFPDCGYSSRSKTDFESHITTHLEQRITPNDCPCKLAWVWQKGMTDPQKAYRRFNYPQVGRLKEATFPISGGSNTVSSRAESPTSDREGITSSAWTTSDAADFSTELGTWAMYPSIGVHTHSTIHGLSTPTHD</sequence>
<feature type="compositionally biased region" description="Polar residues" evidence="2">
    <location>
        <begin position="89"/>
        <end position="101"/>
    </location>
</feature>
<dbReference type="AlphaFoldDB" id="A0A4Y7SRI9"/>
<evidence type="ECO:0000256" key="1">
    <source>
        <dbReference type="PROSITE-ProRule" id="PRU00042"/>
    </source>
</evidence>
<dbReference type="GO" id="GO:0008270">
    <property type="term" value="F:zinc ion binding"/>
    <property type="evidence" value="ECO:0007669"/>
    <property type="project" value="UniProtKB-KW"/>
</dbReference>
<protein>
    <recommendedName>
        <fullName evidence="3">C2H2-type domain-containing protein</fullName>
    </recommendedName>
</protein>
<comment type="caution">
    <text evidence="4">The sequence shown here is derived from an EMBL/GenBank/DDBJ whole genome shotgun (WGS) entry which is preliminary data.</text>
</comment>
<organism evidence="4 5">
    <name type="scientific">Coprinellus micaceus</name>
    <name type="common">Glistening ink-cap mushroom</name>
    <name type="synonym">Coprinus micaceus</name>
    <dbReference type="NCBI Taxonomy" id="71717"/>
    <lineage>
        <taxon>Eukaryota</taxon>
        <taxon>Fungi</taxon>
        <taxon>Dikarya</taxon>
        <taxon>Basidiomycota</taxon>
        <taxon>Agaricomycotina</taxon>
        <taxon>Agaricomycetes</taxon>
        <taxon>Agaricomycetidae</taxon>
        <taxon>Agaricales</taxon>
        <taxon>Agaricineae</taxon>
        <taxon>Psathyrellaceae</taxon>
        <taxon>Coprinellus</taxon>
    </lineage>
</organism>
<keyword evidence="1" id="KW-0479">Metal-binding</keyword>
<proteinExistence type="predicted"/>
<evidence type="ECO:0000256" key="2">
    <source>
        <dbReference type="SAM" id="MobiDB-lite"/>
    </source>
</evidence>
<keyword evidence="1" id="KW-0863">Zinc-finger</keyword>
<evidence type="ECO:0000313" key="4">
    <source>
        <dbReference type="EMBL" id="TEB24476.1"/>
    </source>
</evidence>
<dbReference type="SMART" id="SM00355">
    <property type="entry name" value="ZnF_C2H2"/>
    <property type="match status" value="1"/>
</dbReference>
<dbReference type="EMBL" id="QPFP01000066">
    <property type="protein sequence ID" value="TEB24476.1"/>
    <property type="molecule type" value="Genomic_DNA"/>
</dbReference>
<reference evidence="4 5" key="1">
    <citation type="journal article" date="2019" name="Nat. Ecol. Evol.">
        <title>Megaphylogeny resolves global patterns of mushroom evolution.</title>
        <authorList>
            <person name="Varga T."/>
            <person name="Krizsan K."/>
            <person name="Foldi C."/>
            <person name="Dima B."/>
            <person name="Sanchez-Garcia M."/>
            <person name="Sanchez-Ramirez S."/>
            <person name="Szollosi G.J."/>
            <person name="Szarkandi J.G."/>
            <person name="Papp V."/>
            <person name="Albert L."/>
            <person name="Andreopoulos W."/>
            <person name="Angelini C."/>
            <person name="Antonin V."/>
            <person name="Barry K.W."/>
            <person name="Bougher N.L."/>
            <person name="Buchanan P."/>
            <person name="Buyck B."/>
            <person name="Bense V."/>
            <person name="Catcheside P."/>
            <person name="Chovatia M."/>
            <person name="Cooper J."/>
            <person name="Damon W."/>
            <person name="Desjardin D."/>
            <person name="Finy P."/>
            <person name="Geml J."/>
            <person name="Haridas S."/>
            <person name="Hughes K."/>
            <person name="Justo A."/>
            <person name="Karasinski D."/>
            <person name="Kautmanova I."/>
            <person name="Kiss B."/>
            <person name="Kocsube S."/>
            <person name="Kotiranta H."/>
            <person name="LaButti K.M."/>
            <person name="Lechner B.E."/>
            <person name="Liimatainen K."/>
            <person name="Lipzen A."/>
            <person name="Lukacs Z."/>
            <person name="Mihaltcheva S."/>
            <person name="Morgado L.N."/>
            <person name="Niskanen T."/>
            <person name="Noordeloos M.E."/>
            <person name="Ohm R.A."/>
            <person name="Ortiz-Santana B."/>
            <person name="Ovrebo C."/>
            <person name="Racz N."/>
            <person name="Riley R."/>
            <person name="Savchenko A."/>
            <person name="Shiryaev A."/>
            <person name="Soop K."/>
            <person name="Spirin V."/>
            <person name="Szebenyi C."/>
            <person name="Tomsovsky M."/>
            <person name="Tulloss R.E."/>
            <person name="Uehling J."/>
            <person name="Grigoriev I.V."/>
            <person name="Vagvolgyi C."/>
            <person name="Papp T."/>
            <person name="Martin F.M."/>
            <person name="Miettinen O."/>
            <person name="Hibbett D.S."/>
            <person name="Nagy L.G."/>
        </authorList>
    </citation>
    <scope>NUCLEOTIDE SEQUENCE [LARGE SCALE GENOMIC DNA]</scope>
    <source>
        <strain evidence="4 5">FP101781</strain>
    </source>
</reference>
<dbReference type="Proteomes" id="UP000298030">
    <property type="component" value="Unassembled WGS sequence"/>
</dbReference>
<feature type="domain" description="C2H2-type" evidence="3">
    <location>
        <begin position="16"/>
        <end position="45"/>
    </location>
</feature>
<feature type="region of interest" description="Disordered" evidence="2">
    <location>
        <begin position="88"/>
        <end position="110"/>
    </location>
</feature>
<keyword evidence="5" id="KW-1185">Reference proteome</keyword>
<dbReference type="InterPro" id="IPR013087">
    <property type="entry name" value="Znf_C2H2_type"/>
</dbReference>
<accession>A0A4Y7SRI9</accession>
<gene>
    <name evidence="4" type="ORF">FA13DRAFT_1908406</name>
</gene>
<evidence type="ECO:0000259" key="3">
    <source>
        <dbReference type="PROSITE" id="PS50157"/>
    </source>
</evidence>
<name>A0A4Y7SRI9_COPMI</name>
<evidence type="ECO:0000313" key="5">
    <source>
        <dbReference type="Proteomes" id="UP000298030"/>
    </source>
</evidence>